<reference evidence="2 3" key="1">
    <citation type="submission" date="2023-02" db="EMBL/GenBank/DDBJ databases">
        <title>Novel Oscillospiraceae bacterial genomes.</title>
        <authorList>
            <person name="Srinivasan S."/>
            <person name="Austin M.N."/>
            <person name="Fiedler T.L."/>
            <person name="Strenk S.M."/>
            <person name="Agnew K.J."/>
            <person name="Nagana Gowda G.A."/>
            <person name="Raftery D."/>
            <person name="Beamer M.A."/>
            <person name="Achilles S.L."/>
            <person name="Wiesenfeld H.C."/>
            <person name="Fredricks D.N."/>
            <person name="Hillier S.L."/>
        </authorList>
    </citation>
    <scope>NUCLEOTIDE SEQUENCE [LARGE SCALE GENOMIC DNA]</scope>
    <source>
        <strain evidence="2 3">CHIC02 1186E3-8</strain>
    </source>
</reference>
<name>A0ABY8C3A5_9FIRM</name>
<feature type="transmembrane region" description="Helical" evidence="1">
    <location>
        <begin position="12"/>
        <end position="29"/>
    </location>
</feature>
<dbReference type="InterPro" id="IPR009577">
    <property type="entry name" value="Sm_multidrug_ex"/>
</dbReference>
<keyword evidence="3" id="KW-1185">Reference proteome</keyword>
<accession>A0ABY8C3A5</accession>
<dbReference type="Proteomes" id="UP001220478">
    <property type="component" value="Chromosome"/>
</dbReference>
<keyword evidence="1" id="KW-0812">Transmembrane</keyword>
<keyword evidence="1" id="KW-0472">Membrane</keyword>
<sequence length="165" mass="18363">MFSQLFSLIKKYVPLHLAVFVIACCPFIEVKGSIPLGVIAGLPVWQSSFWAYLGSMLPVPFILFGFNYILAFLKIWHRTMQKAEKLEADIYAKRDLIDRYGYLGLFVFVALPIPGTGVWSGALLASLLKLKYLPSLILIALGNAVGTCLIYGLTFGVSSLFKLFF</sequence>
<proteinExistence type="predicted"/>
<feature type="transmembrane region" description="Helical" evidence="1">
    <location>
        <begin position="49"/>
        <end position="73"/>
    </location>
</feature>
<keyword evidence="1" id="KW-1133">Transmembrane helix</keyword>
<protein>
    <submittedName>
        <fullName evidence="2">Small multi-drug export protein</fullName>
    </submittedName>
</protein>
<evidence type="ECO:0000313" key="3">
    <source>
        <dbReference type="Proteomes" id="UP001220478"/>
    </source>
</evidence>
<feature type="transmembrane region" description="Helical" evidence="1">
    <location>
        <begin position="100"/>
        <end position="124"/>
    </location>
</feature>
<evidence type="ECO:0000313" key="2">
    <source>
        <dbReference type="EMBL" id="WEG35155.1"/>
    </source>
</evidence>
<dbReference type="PANTHER" id="PTHR36007">
    <property type="entry name" value="TRANSPORT PROTEIN-RELATED"/>
    <property type="match status" value="1"/>
</dbReference>
<organism evidence="2 3">
    <name type="scientific">Amygdalobacter indicium</name>
    <dbReference type="NCBI Taxonomy" id="3029272"/>
    <lineage>
        <taxon>Bacteria</taxon>
        <taxon>Bacillati</taxon>
        <taxon>Bacillota</taxon>
        <taxon>Clostridia</taxon>
        <taxon>Eubacteriales</taxon>
        <taxon>Oscillospiraceae</taxon>
        <taxon>Amygdalobacter</taxon>
    </lineage>
</organism>
<evidence type="ECO:0000256" key="1">
    <source>
        <dbReference type="SAM" id="Phobius"/>
    </source>
</evidence>
<dbReference type="EMBL" id="CP118868">
    <property type="protein sequence ID" value="WEG35155.1"/>
    <property type="molecule type" value="Genomic_DNA"/>
</dbReference>
<dbReference type="Pfam" id="PF06695">
    <property type="entry name" value="Sm_multidrug_ex"/>
    <property type="match status" value="1"/>
</dbReference>
<gene>
    <name evidence="2" type="ORF">PYS61_04260</name>
</gene>
<dbReference type="RefSeq" id="WP_315570548.1">
    <property type="nucleotide sequence ID" value="NZ_CP118866.1"/>
</dbReference>
<dbReference type="PANTHER" id="PTHR36007:SF2">
    <property type="entry name" value="TRANSPORT PROTEIN-RELATED"/>
    <property type="match status" value="1"/>
</dbReference>
<feature type="transmembrane region" description="Helical" evidence="1">
    <location>
        <begin position="136"/>
        <end position="161"/>
    </location>
</feature>